<sequence>MKIVTIPILVLLAVHPGTAQQQYHTWSRTWTTNPGGGGGAGRFFGRFFDFNQLFRQLINNFPSATNFKMMFSNPPPSTRGPTAPRPNYTPQVTQQRPAKEVRIDNTPLPQQPSEPQGKTLPQTLMCTPEYKKLPGHTMCMKDKPNVSKQGMTEAEKLAVLDQHNRLRGGVNPPAMDLVKLEWDERLAAVAQKWANQCEAGHDKERNVPSIGMSIGQNVAGGYRSWEQAVQMWWDEIDMWTYGVDPDSYLGPGGWKKIGHFTQMAQNGTYLVGCGYAVCDGSRFTRYYVCDYAAGQSNLAIPYTKGPRCSRCPGFCRKGQCDCGGRVCYNGGTLNLDTCQCECQKLYKGPTCEELNCPAEDKWVCGRDWTPLYCKRFVNVPFDCPYMCGKCSTGGGAPAAANNDVETATQSSFISKDGCEYKGKRSSPEECRAYGANGTDIQQCSSMGGSISCVDCDRFFNVKRDMCPVMCGLCDPPCKGKKCENGGKLNVDTCKCTCEAPYIGARCEQVDCSKPDKEHCAAWPNNYCDKYHNVPQDCPMKCGLCY</sequence>
<dbReference type="InterPro" id="IPR001283">
    <property type="entry name" value="CRISP-related"/>
</dbReference>
<evidence type="ECO:0000256" key="2">
    <source>
        <dbReference type="SAM" id="SignalP"/>
    </source>
</evidence>
<dbReference type="Proteomes" id="UP000694844">
    <property type="component" value="Chromosome 5"/>
</dbReference>
<evidence type="ECO:0000259" key="3">
    <source>
        <dbReference type="SMART" id="SM00198"/>
    </source>
</evidence>
<dbReference type="SMART" id="SM00198">
    <property type="entry name" value="SCP"/>
    <property type="match status" value="1"/>
</dbReference>
<dbReference type="GeneID" id="111132188"/>
<feature type="signal peptide" evidence="2">
    <location>
        <begin position="1"/>
        <end position="19"/>
    </location>
</feature>
<keyword evidence="2" id="KW-0732">Signal</keyword>
<dbReference type="KEGG" id="cvn:111132188"/>
<reference evidence="5 6" key="1">
    <citation type="submission" date="2025-04" db="UniProtKB">
        <authorList>
            <consortium name="RefSeq"/>
        </authorList>
    </citation>
    <scope>IDENTIFICATION</scope>
    <source>
        <tissue evidence="5 6">Whole sample</tissue>
    </source>
</reference>
<evidence type="ECO:0000313" key="4">
    <source>
        <dbReference type="Proteomes" id="UP000694844"/>
    </source>
</evidence>
<dbReference type="RefSeq" id="XP_022335667.1">
    <property type="nucleotide sequence ID" value="XM_022479959.1"/>
</dbReference>
<dbReference type="RefSeq" id="XP_022335666.1">
    <property type="nucleotide sequence ID" value="XM_022479958.1"/>
</dbReference>
<dbReference type="AlphaFoldDB" id="A0A8B8E875"/>
<evidence type="ECO:0000256" key="1">
    <source>
        <dbReference type="SAM" id="MobiDB-lite"/>
    </source>
</evidence>
<dbReference type="PRINTS" id="PR00837">
    <property type="entry name" value="V5TPXLIKE"/>
</dbReference>
<proteinExistence type="predicted"/>
<dbReference type="Gene3D" id="3.40.33.10">
    <property type="entry name" value="CAP"/>
    <property type="match status" value="1"/>
</dbReference>
<dbReference type="PRINTS" id="PR00838">
    <property type="entry name" value="V5ALLERGEN"/>
</dbReference>
<dbReference type="SUPFAM" id="SSF55797">
    <property type="entry name" value="PR-1-like"/>
    <property type="match status" value="1"/>
</dbReference>
<keyword evidence="4" id="KW-1185">Reference proteome</keyword>
<dbReference type="OrthoDB" id="6040356at2759"/>
<protein>
    <submittedName>
        <fullName evidence="5 6">Uncharacterized protein LOC111132188 isoform X1</fullName>
    </submittedName>
</protein>
<feature type="domain" description="SCP" evidence="3">
    <location>
        <begin position="154"/>
        <end position="298"/>
    </location>
</feature>
<dbReference type="PANTHER" id="PTHR10334">
    <property type="entry name" value="CYSTEINE-RICH SECRETORY PROTEIN-RELATED"/>
    <property type="match status" value="1"/>
</dbReference>
<dbReference type="InterPro" id="IPR014044">
    <property type="entry name" value="CAP_dom"/>
</dbReference>
<evidence type="ECO:0000313" key="5">
    <source>
        <dbReference type="RefSeq" id="XP_022335666.1"/>
    </source>
</evidence>
<gene>
    <name evidence="5 6" type="primary">LOC111132188</name>
</gene>
<accession>A0A8B8E875</accession>
<feature type="chain" id="PRO_5044666403" evidence="2">
    <location>
        <begin position="20"/>
        <end position="545"/>
    </location>
</feature>
<name>A0A8B8E875_CRAVI</name>
<dbReference type="Pfam" id="PF00188">
    <property type="entry name" value="CAP"/>
    <property type="match status" value="1"/>
</dbReference>
<evidence type="ECO:0000313" key="6">
    <source>
        <dbReference type="RefSeq" id="XP_022335667.1"/>
    </source>
</evidence>
<feature type="region of interest" description="Disordered" evidence="1">
    <location>
        <begin position="69"/>
        <end position="121"/>
    </location>
</feature>
<feature type="compositionally biased region" description="Polar residues" evidence="1">
    <location>
        <begin position="107"/>
        <end position="121"/>
    </location>
</feature>
<dbReference type="InterPro" id="IPR035940">
    <property type="entry name" value="CAP_sf"/>
</dbReference>
<organism evidence="4 5">
    <name type="scientific">Crassostrea virginica</name>
    <name type="common">Eastern oyster</name>
    <dbReference type="NCBI Taxonomy" id="6565"/>
    <lineage>
        <taxon>Eukaryota</taxon>
        <taxon>Metazoa</taxon>
        <taxon>Spiralia</taxon>
        <taxon>Lophotrochozoa</taxon>
        <taxon>Mollusca</taxon>
        <taxon>Bivalvia</taxon>
        <taxon>Autobranchia</taxon>
        <taxon>Pteriomorphia</taxon>
        <taxon>Ostreida</taxon>
        <taxon>Ostreoidea</taxon>
        <taxon>Ostreidae</taxon>
        <taxon>Crassostrea</taxon>
    </lineage>
</organism>
<dbReference type="InterPro" id="IPR002413">
    <property type="entry name" value="V5_allergen-like"/>
</dbReference>